<dbReference type="PANTHER" id="PTHR23234">
    <property type="entry name" value="ZNF44 PROTEIN"/>
    <property type="match status" value="1"/>
</dbReference>
<dbReference type="Gene3D" id="3.30.160.60">
    <property type="entry name" value="Classic Zinc Finger"/>
    <property type="match status" value="9"/>
</dbReference>
<comment type="caution">
    <text evidence="13">The sequence shown here is derived from an EMBL/GenBank/DDBJ whole genome shotgun (WGS) entry which is preliminary data.</text>
</comment>
<dbReference type="FunFam" id="3.30.160.60:FF:000188">
    <property type="entry name" value="Zinc finger protein 787"/>
    <property type="match status" value="1"/>
</dbReference>
<proteinExistence type="inferred from homology"/>
<keyword evidence="6" id="KW-0862">Zinc</keyword>
<dbReference type="GO" id="GO:0008270">
    <property type="term" value="F:zinc ion binding"/>
    <property type="evidence" value="ECO:0007669"/>
    <property type="project" value="UniProtKB-KW"/>
</dbReference>
<dbReference type="SUPFAM" id="SSF57667">
    <property type="entry name" value="beta-beta-alpha zinc fingers"/>
    <property type="match status" value="5"/>
</dbReference>
<feature type="region of interest" description="Disordered" evidence="11">
    <location>
        <begin position="211"/>
        <end position="240"/>
    </location>
</feature>
<sequence length="784" mass="88688">MDKEEMEAYLDFSLMAERNQKQPMNLNQIDKNADDNNLKQNWSEISELSGSVATTRGLDLTSEYLLTKSASNVQYTSEHFLLASEGQGNEETKGSNSGITKMEIGSLFQQVNQEKPLKDGEILSKAVDSSPVFSRQEENVDDRNVNHSPWSYNDEIVVLNLSRGEKTNPTTSSADNIVVQFESDLQSKTEMHLNFIQREQNNFNSSFLCDQKNQKSESDTKPPISQKKILGDLEQGKGDNQTCEGIDNVEGPSCSNMLDQGKGCDSDQHCEIIQNKAASEIKFHADDVAVERSIYVSKESTVAMNGNDLSRPQFDLSNDLSRAQLVTSERDYPVKTPIKVKSPIKMTFKKRKYKVENMCKGENKADTLVQDNKKFCHEKLIETSTSNDSDYDVDHDGLVEENVPLDYSMHATLVRQNLSKSGTTDQASTKQLSDTDANTSDQDQESFCSSLKLVSVSEVEQKKSSGSRLKSENESSTEDEIVESDSKEEETDQKGIGQVDNFVLERLIKNCQEKKKSKVKTTGNSNSKVKVFNCDTCSKTFTRKSTWRHHVKIHVDDKFKECKVCGKKLKFSGNMLSHLKTHTGDRPFKCEFCEKTFTRAASLYTHVRSHTGEKAFLCEICGKGFADKSHYRRHLRIHSGIKPFKCDVCEMAFTQSWSLKSHMLCHAEEKPHICSFCGKGYTQKAYLESHVRSHTGERPYSCETCGKSFSDSSCMRRHAKSHLGERSFVCELCGKAFGRGWNLTVHMRIHYDDKRYECYICGKAFVQKINLDKHILTHPVEPCD</sequence>
<evidence type="ECO:0000256" key="8">
    <source>
        <dbReference type="ARBA" id="ARBA00023163"/>
    </source>
</evidence>
<evidence type="ECO:0000256" key="10">
    <source>
        <dbReference type="PROSITE-ProRule" id="PRU00042"/>
    </source>
</evidence>
<dbReference type="Pfam" id="PF12874">
    <property type="entry name" value="zf-met"/>
    <property type="match status" value="1"/>
</dbReference>
<feature type="compositionally biased region" description="Basic and acidic residues" evidence="11">
    <location>
        <begin position="462"/>
        <end position="473"/>
    </location>
</feature>
<evidence type="ECO:0000256" key="2">
    <source>
        <dbReference type="ARBA" id="ARBA00006991"/>
    </source>
</evidence>
<dbReference type="SMART" id="SM00355">
    <property type="entry name" value="ZnF_C2H2"/>
    <property type="match status" value="9"/>
</dbReference>
<feature type="region of interest" description="Disordered" evidence="11">
    <location>
        <begin position="462"/>
        <end position="495"/>
    </location>
</feature>
<dbReference type="FunFam" id="3.30.160.60:FF:002343">
    <property type="entry name" value="Zinc finger protein 33A"/>
    <property type="match status" value="2"/>
</dbReference>
<feature type="domain" description="C2H2-type" evidence="12">
    <location>
        <begin position="532"/>
        <end position="559"/>
    </location>
</feature>
<feature type="domain" description="C2H2-type" evidence="12">
    <location>
        <begin position="560"/>
        <end position="587"/>
    </location>
</feature>
<dbReference type="FunFam" id="3.30.160.60:FF:000759">
    <property type="entry name" value="zinc finger protein 16"/>
    <property type="match status" value="1"/>
</dbReference>
<evidence type="ECO:0000256" key="7">
    <source>
        <dbReference type="ARBA" id="ARBA00023125"/>
    </source>
</evidence>
<feature type="domain" description="C2H2-type" evidence="12">
    <location>
        <begin position="588"/>
        <end position="615"/>
    </location>
</feature>
<evidence type="ECO:0000256" key="4">
    <source>
        <dbReference type="ARBA" id="ARBA00022737"/>
    </source>
</evidence>
<comment type="subcellular location">
    <subcellularLocation>
        <location evidence="1">Nucleus</location>
    </subcellularLocation>
</comment>
<feature type="domain" description="C2H2-type" evidence="12">
    <location>
        <begin position="728"/>
        <end position="755"/>
    </location>
</feature>
<dbReference type="OrthoDB" id="9033588at2759"/>
<dbReference type="Proteomes" id="UP000242188">
    <property type="component" value="Unassembled WGS sequence"/>
</dbReference>
<name>A0A210Q5H2_MIZYE</name>
<keyword evidence="9" id="KW-0539">Nucleus</keyword>
<evidence type="ECO:0000256" key="9">
    <source>
        <dbReference type="ARBA" id="ARBA00023242"/>
    </source>
</evidence>
<dbReference type="PROSITE" id="PS00028">
    <property type="entry name" value="ZINC_FINGER_C2H2_1"/>
    <property type="match status" value="9"/>
</dbReference>
<feature type="domain" description="C2H2-type" evidence="12">
    <location>
        <begin position="616"/>
        <end position="643"/>
    </location>
</feature>
<feature type="domain" description="C2H2-type" evidence="12">
    <location>
        <begin position="756"/>
        <end position="783"/>
    </location>
</feature>
<evidence type="ECO:0000259" key="12">
    <source>
        <dbReference type="PROSITE" id="PS50157"/>
    </source>
</evidence>
<feature type="domain" description="C2H2-type" evidence="12">
    <location>
        <begin position="700"/>
        <end position="727"/>
    </location>
</feature>
<evidence type="ECO:0000256" key="11">
    <source>
        <dbReference type="SAM" id="MobiDB-lite"/>
    </source>
</evidence>
<keyword evidence="7" id="KW-0238">DNA-binding</keyword>
<keyword evidence="3" id="KW-0479">Metal-binding</keyword>
<dbReference type="AlphaFoldDB" id="A0A210Q5H2"/>
<keyword evidence="5 10" id="KW-0863">Zinc-finger</keyword>
<dbReference type="FunFam" id="3.30.160.60:FF:000145">
    <property type="entry name" value="Zinc finger protein 574"/>
    <property type="match status" value="1"/>
</dbReference>
<accession>A0A210Q5H2</accession>
<evidence type="ECO:0000256" key="5">
    <source>
        <dbReference type="ARBA" id="ARBA00022771"/>
    </source>
</evidence>
<organism evidence="13 14">
    <name type="scientific">Mizuhopecten yessoensis</name>
    <name type="common">Japanese scallop</name>
    <name type="synonym">Patinopecten yessoensis</name>
    <dbReference type="NCBI Taxonomy" id="6573"/>
    <lineage>
        <taxon>Eukaryota</taxon>
        <taxon>Metazoa</taxon>
        <taxon>Spiralia</taxon>
        <taxon>Lophotrochozoa</taxon>
        <taxon>Mollusca</taxon>
        <taxon>Bivalvia</taxon>
        <taxon>Autobranchia</taxon>
        <taxon>Pteriomorphia</taxon>
        <taxon>Pectinida</taxon>
        <taxon>Pectinoidea</taxon>
        <taxon>Pectinidae</taxon>
        <taxon>Mizuhopecten</taxon>
    </lineage>
</organism>
<comment type="similarity">
    <text evidence="2">Belongs to the krueppel C2H2-type zinc-finger protein family.</text>
</comment>
<feature type="domain" description="C2H2-type" evidence="12">
    <location>
        <begin position="672"/>
        <end position="699"/>
    </location>
</feature>
<dbReference type="InterPro" id="IPR050758">
    <property type="entry name" value="Znf_C2H2-type"/>
</dbReference>
<dbReference type="PANTHER" id="PTHR23234:SF10">
    <property type="entry name" value="RIKEN CDNA 6720489N17 GENE-RELATED"/>
    <property type="match status" value="1"/>
</dbReference>
<dbReference type="FunFam" id="3.30.160.60:FF:000110">
    <property type="entry name" value="Zinc finger protein-like"/>
    <property type="match status" value="1"/>
</dbReference>
<evidence type="ECO:0000256" key="3">
    <source>
        <dbReference type="ARBA" id="ARBA00022723"/>
    </source>
</evidence>
<keyword evidence="8" id="KW-0804">Transcription</keyword>
<gene>
    <name evidence="13" type="ORF">KP79_PYT22375</name>
</gene>
<dbReference type="Pfam" id="PF00096">
    <property type="entry name" value="zf-C2H2"/>
    <property type="match status" value="8"/>
</dbReference>
<feature type="compositionally biased region" description="Acidic residues" evidence="11">
    <location>
        <begin position="475"/>
        <end position="491"/>
    </location>
</feature>
<feature type="region of interest" description="Disordered" evidence="11">
    <location>
        <begin position="418"/>
        <end position="443"/>
    </location>
</feature>
<keyword evidence="4" id="KW-0677">Repeat</keyword>
<evidence type="ECO:0000313" key="14">
    <source>
        <dbReference type="Proteomes" id="UP000242188"/>
    </source>
</evidence>
<dbReference type="FunFam" id="3.30.160.60:FF:000264">
    <property type="entry name" value="Zinc finger protein 236"/>
    <property type="match status" value="1"/>
</dbReference>
<dbReference type="InterPro" id="IPR036236">
    <property type="entry name" value="Znf_C2H2_sf"/>
</dbReference>
<dbReference type="GO" id="GO:0003677">
    <property type="term" value="F:DNA binding"/>
    <property type="evidence" value="ECO:0007669"/>
    <property type="project" value="UniProtKB-KW"/>
</dbReference>
<evidence type="ECO:0000256" key="6">
    <source>
        <dbReference type="ARBA" id="ARBA00022833"/>
    </source>
</evidence>
<dbReference type="PROSITE" id="PS50157">
    <property type="entry name" value="ZINC_FINGER_C2H2_2"/>
    <property type="match status" value="9"/>
</dbReference>
<feature type="domain" description="C2H2-type" evidence="12">
    <location>
        <begin position="644"/>
        <end position="671"/>
    </location>
</feature>
<dbReference type="GO" id="GO:0005634">
    <property type="term" value="C:nucleus"/>
    <property type="evidence" value="ECO:0007669"/>
    <property type="project" value="UniProtKB-SubCell"/>
</dbReference>
<dbReference type="EMBL" id="NEDP02004945">
    <property type="protein sequence ID" value="OWF43993.1"/>
    <property type="molecule type" value="Genomic_DNA"/>
</dbReference>
<protein>
    <submittedName>
        <fullName evidence="13">Zinc finger protein 596</fullName>
    </submittedName>
</protein>
<evidence type="ECO:0000313" key="13">
    <source>
        <dbReference type="EMBL" id="OWF43993.1"/>
    </source>
</evidence>
<reference evidence="13 14" key="1">
    <citation type="journal article" date="2017" name="Nat. Ecol. Evol.">
        <title>Scallop genome provides insights into evolution of bilaterian karyotype and development.</title>
        <authorList>
            <person name="Wang S."/>
            <person name="Zhang J."/>
            <person name="Jiao W."/>
            <person name="Li J."/>
            <person name="Xun X."/>
            <person name="Sun Y."/>
            <person name="Guo X."/>
            <person name="Huan P."/>
            <person name="Dong B."/>
            <person name="Zhang L."/>
            <person name="Hu X."/>
            <person name="Sun X."/>
            <person name="Wang J."/>
            <person name="Zhao C."/>
            <person name="Wang Y."/>
            <person name="Wang D."/>
            <person name="Huang X."/>
            <person name="Wang R."/>
            <person name="Lv J."/>
            <person name="Li Y."/>
            <person name="Zhang Z."/>
            <person name="Liu B."/>
            <person name="Lu W."/>
            <person name="Hui Y."/>
            <person name="Liang J."/>
            <person name="Zhou Z."/>
            <person name="Hou R."/>
            <person name="Li X."/>
            <person name="Liu Y."/>
            <person name="Li H."/>
            <person name="Ning X."/>
            <person name="Lin Y."/>
            <person name="Zhao L."/>
            <person name="Xing Q."/>
            <person name="Dou J."/>
            <person name="Li Y."/>
            <person name="Mao J."/>
            <person name="Guo H."/>
            <person name="Dou H."/>
            <person name="Li T."/>
            <person name="Mu C."/>
            <person name="Jiang W."/>
            <person name="Fu Q."/>
            <person name="Fu X."/>
            <person name="Miao Y."/>
            <person name="Liu J."/>
            <person name="Yu Q."/>
            <person name="Li R."/>
            <person name="Liao H."/>
            <person name="Li X."/>
            <person name="Kong Y."/>
            <person name="Jiang Z."/>
            <person name="Chourrout D."/>
            <person name="Li R."/>
            <person name="Bao Z."/>
        </authorList>
    </citation>
    <scope>NUCLEOTIDE SEQUENCE [LARGE SCALE GENOMIC DNA]</scope>
    <source>
        <strain evidence="13 14">PY_sf001</strain>
    </source>
</reference>
<keyword evidence="14" id="KW-1185">Reference proteome</keyword>
<evidence type="ECO:0000256" key="1">
    <source>
        <dbReference type="ARBA" id="ARBA00004123"/>
    </source>
</evidence>
<dbReference type="InterPro" id="IPR013087">
    <property type="entry name" value="Znf_C2H2_type"/>
</dbReference>